<evidence type="ECO:0000256" key="4">
    <source>
        <dbReference type="RuleBase" id="RU003540"/>
    </source>
</evidence>
<evidence type="ECO:0000256" key="1">
    <source>
        <dbReference type="ARBA" id="ARBA00007831"/>
    </source>
</evidence>
<dbReference type="PANTHER" id="PTHR10502">
    <property type="entry name" value="ANNEXIN"/>
    <property type="match status" value="1"/>
</dbReference>
<keyword evidence="2 4" id="KW-0677">Repeat</keyword>
<evidence type="ECO:0000256" key="2">
    <source>
        <dbReference type="ARBA" id="ARBA00022737"/>
    </source>
</evidence>
<gene>
    <name evidence="5" type="ORF">TcWFU_006894</name>
</gene>
<keyword evidence="4" id="KW-0106">Calcium</keyword>
<accession>A0ABR4QHR1</accession>
<dbReference type="InterPro" id="IPR018502">
    <property type="entry name" value="Annexin_repeat"/>
</dbReference>
<dbReference type="PROSITE" id="PS00223">
    <property type="entry name" value="ANNEXIN_1"/>
    <property type="match status" value="1"/>
</dbReference>
<keyword evidence="3 4" id="KW-0041">Annexin</keyword>
<dbReference type="PANTHER" id="PTHR10502:SF102">
    <property type="entry name" value="ANNEXIN B11"/>
    <property type="match status" value="1"/>
</dbReference>
<keyword evidence="6" id="KW-1185">Reference proteome</keyword>
<protein>
    <recommendedName>
        <fullName evidence="4">Annexin</fullName>
    </recommendedName>
</protein>
<comment type="domain">
    <text evidence="4">A pair of annexin repeats may form one binding site for calcium and phospholipid.</text>
</comment>
<dbReference type="PROSITE" id="PS51897">
    <property type="entry name" value="ANNEXIN_2"/>
    <property type="match status" value="4"/>
</dbReference>
<evidence type="ECO:0000256" key="3">
    <source>
        <dbReference type="ARBA" id="ARBA00023216"/>
    </source>
</evidence>
<name>A0ABR4QHR1_9CEST</name>
<comment type="similarity">
    <text evidence="1 4">Belongs to the annexin family.</text>
</comment>
<reference evidence="5 6" key="1">
    <citation type="journal article" date="2022" name="Front. Cell. Infect. Microbiol.">
        <title>The Genomes of Two Strains of Taenia crassiceps the Animal Model for the Study of Human Cysticercosis.</title>
        <authorList>
            <person name="Bobes R.J."/>
            <person name="Estrada K."/>
            <person name="Rios-Valencia D.G."/>
            <person name="Calderon-Gallegos A."/>
            <person name="de la Torre P."/>
            <person name="Carrero J.C."/>
            <person name="Sanchez-Flores A."/>
            <person name="Laclette J.P."/>
        </authorList>
    </citation>
    <scope>NUCLEOTIDE SEQUENCE [LARGE SCALE GENOMIC DNA]</scope>
    <source>
        <strain evidence="5">WFUcys</strain>
    </source>
</reference>
<keyword evidence="4" id="KW-0111">Calcium/phospholipid-binding</keyword>
<dbReference type="Proteomes" id="UP001651158">
    <property type="component" value="Unassembled WGS sequence"/>
</dbReference>
<dbReference type="PRINTS" id="PR00196">
    <property type="entry name" value="ANNEXIN"/>
</dbReference>
<dbReference type="InterPro" id="IPR018252">
    <property type="entry name" value="Annexin_repeat_CS"/>
</dbReference>
<proteinExistence type="inferred from homology"/>
<dbReference type="Pfam" id="PF00191">
    <property type="entry name" value="Annexin"/>
    <property type="match status" value="4"/>
</dbReference>
<evidence type="ECO:0000313" key="5">
    <source>
        <dbReference type="EMBL" id="KAL5109140.1"/>
    </source>
</evidence>
<dbReference type="SMART" id="SM00335">
    <property type="entry name" value="ANX"/>
    <property type="match status" value="4"/>
</dbReference>
<dbReference type="InterPro" id="IPR001464">
    <property type="entry name" value="Annexin"/>
</dbReference>
<dbReference type="Gene3D" id="1.10.220.10">
    <property type="entry name" value="Annexin"/>
    <property type="match status" value="4"/>
</dbReference>
<comment type="caution">
    <text evidence="5">The sequence shown here is derived from an EMBL/GenBank/DDBJ whole genome shotgun (WGS) entry which is preliminary data.</text>
</comment>
<dbReference type="SUPFAM" id="SSF47874">
    <property type="entry name" value="Annexin"/>
    <property type="match status" value="1"/>
</dbReference>
<evidence type="ECO:0000313" key="6">
    <source>
        <dbReference type="Proteomes" id="UP001651158"/>
    </source>
</evidence>
<sequence>MDAVVAHKQTGDQSPVTIRLHECRTKPLHLCDKSVDFQPLAYAQVLEKAMKGIGTDEATIIDVLANRTSSQRREIAQAYKAQYGKDLKERLHKELSGKFRQAVEWSFYNRAHVNAAALHKAMKGGGTNEGVLIDVLCTATNNEVKKIKEAYEELTQKSLEDVVESETSGDFKRVLVAILQARRETDCDKSQAREDAMEIYKAGEDKLGTDESTFTRILCTRSHDQIRVINEIYEDEAGHDLIKAIEKETSGDYEKALSRIVLMSKDPLGTVAEMLYRSMKGAGTNDDSLIRLILVHSEDNLRKIQKTFDDTYEKSLVEMISGDTSGDYKKFLLAILE</sequence>
<dbReference type="EMBL" id="JAKROA010000003">
    <property type="protein sequence ID" value="KAL5109140.1"/>
    <property type="molecule type" value="Genomic_DNA"/>
</dbReference>
<organism evidence="5 6">
    <name type="scientific">Taenia crassiceps</name>
    <dbReference type="NCBI Taxonomy" id="6207"/>
    <lineage>
        <taxon>Eukaryota</taxon>
        <taxon>Metazoa</taxon>
        <taxon>Spiralia</taxon>
        <taxon>Lophotrochozoa</taxon>
        <taxon>Platyhelminthes</taxon>
        <taxon>Cestoda</taxon>
        <taxon>Eucestoda</taxon>
        <taxon>Cyclophyllidea</taxon>
        <taxon>Taeniidae</taxon>
        <taxon>Taenia</taxon>
    </lineage>
</organism>
<dbReference type="InterPro" id="IPR037104">
    <property type="entry name" value="Annexin_sf"/>
</dbReference>